<organism evidence="4 5">
    <name type="scientific">Escherichia coli</name>
    <dbReference type="NCBI Taxonomy" id="562"/>
    <lineage>
        <taxon>Bacteria</taxon>
        <taxon>Pseudomonadati</taxon>
        <taxon>Pseudomonadota</taxon>
        <taxon>Gammaproteobacteria</taxon>
        <taxon>Enterobacterales</taxon>
        <taxon>Enterobacteriaceae</taxon>
        <taxon>Escherichia</taxon>
    </lineage>
</organism>
<comment type="caution">
    <text evidence="4">The sequence shown here is derived from an EMBL/GenBank/DDBJ whole genome shotgun (WGS) entry which is preliminary data.</text>
</comment>
<feature type="compositionally biased region" description="Basic and acidic residues" evidence="2">
    <location>
        <begin position="114"/>
        <end position="125"/>
    </location>
</feature>
<proteinExistence type="predicted"/>
<feature type="domain" description="Teneurin-like YD-shell" evidence="3">
    <location>
        <begin position="1"/>
        <end position="65"/>
    </location>
</feature>
<dbReference type="PRINTS" id="PR00394">
    <property type="entry name" value="RHSPROTEIN"/>
</dbReference>
<dbReference type="Proteomes" id="UP000543424">
    <property type="component" value="Unassembled WGS sequence"/>
</dbReference>
<dbReference type="RefSeq" id="WP_000132216.1">
    <property type="nucleotide sequence ID" value="NZ_BRXL01000058.1"/>
</dbReference>
<evidence type="ECO:0000313" key="5">
    <source>
        <dbReference type="Proteomes" id="UP000543424"/>
    </source>
</evidence>
<dbReference type="PANTHER" id="PTHR32305:SF15">
    <property type="entry name" value="PROTEIN RHSA-RELATED"/>
    <property type="match status" value="1"/>
</dbReference>
<dbReference type="InterPro" id="IPR050708">
    <property type="entry name" value="T6SS_VgrG/RHS"/>
</dbReference>
<dbReference type="InterPro" id="IPR022385">
    <property type="entry name" value="Rhs_assc_core"/>
</dbReference>
<dbReference type="Pfam" id="PF25023">
    <property type="entry name" value="TEN_YD-shell"/>
    <property type="match status" value="1"/>
</dbReference>
<dbReference type="Gene3D" id="2.180.10.10">
    <property type="entry name" value="RHS repeat-associated core"/>
    <property type="match status" value="1"/>
</dbReference>
<dbReference type="NCBIfam" id="TIGR03696">
    <property type="entry name" value="Rhs_assc_core"/>
    <property type="match status" value="1"/>
</dbReference>
<evidence type="ECO:0000256" key="2">
    <source>
        <dbReference type="SAM" id="MobiDB-lite"/>
    </source>
</evidence>
<reference evidence="4 5" key="1">
    <citation type="submission" date="2019-12" db="EMBL/GenBank/DDBJ databases">
        <authorList>
            <consortium name="NARMS: The National Antimicrobial Resistance Monitoring System"/>
        </authorList>
    </citation>
    <scope>NUCLEOTIDE SEQUENCE [LARGE SCALE GENOMIC DNA]</scope>
    <source>
        <strain evidence="4 5">CVM N19EC0130</strain>
    </source>
</reference>
<dbReference type="AlphaFoldDB" id="A0A8S7RXV2"/>
<feature type="region of interest" description="Disordered" evidence="2">
    <location>
        <begin position="106"/>
        <end position="137"/>
    </location>
</feature>
<name>A0A8S7RXV2_ECOLX</name>
<evidence type="ECO:0000256" key="1">
    <source>
        <dbReference type="ARBA" id="ARBA00022737"/>
    </source>
</evidence>
<accession>A0A8S7RXV2</accession>
<keyword evidence="1" id="KW-0677">Repeat</keyword>
<sequence length="214" mass="24324">MTDSDGKIVWETGYQVWGNTIQEKDHGGVEQNLRYQGQYLDRETGLHYNLHRYYDPDVGRFMVTDPIGLRGGLNLYAYAPNPLSWIDPLGLTKKCMGVSESGHHVPAVRKSKGRPFEVSRSDKTRPTLFPRGENPEHNHWRLHHAERDVIGPRQGDFLGSDKELFDAYRKAYSKLDDIRVDVKSPNGTYTLGTNVTPSKAVDLIEVWLKGQGLM</sequence>
<protein>
    <recommendedName>
        <fullName evidence="3">Teneurin-like YD-shell domain-containing protein</fullName>
    </recommendedName>
</protein>
<dbReference type="PANTHER" id="PTHR32305">
    <property type="match status" value="1"/>
</dbReference>
<dbReference type="EMBL" id="AASWBF010000087">
    <property type="protein sequence ID" value="EFH4963507.1"/>
    <property type="molecule type" value="Genomic_DNA"/>
</dbReference>
<evidence type="ECO:0000313" key="4">
    <source>
        <dbReference type="EMBL" id="EFH4963507.1"/>
    </source>
</evidence>
<evidence type="ECO:0000259" key="3">
    <source>
        <dbReference type="Pfam" id="PF25023"/>
    </source>
</evidence>
<gene>
    <name evidence="4" type="ORF">F9413_24015</name>
</gene>
<dbReference type="InterPro" id="IPR056823">
    <property type="entry name" value="TEN-like_YD-shell"/>
</dbReference>